<dbReference type="Proteomes" id="UP001597463">
    <property type="component" value="Unassembled WGS sequence"/>
</dbReference>
<dbReference type="RefSeq" id="WP_066470607.1">
    <property type="nucleotide sequence ID" value="NZ_JBHUMV010000003.1"/>
</dbReference>
<protein>
    <submittedName>
        <fullName evidence="1">Uncharacterized protein</fullName>
    </submittedName>
</protein>
<reference evidence="2" key="1">
    <citation type="journal article" date="2019" name="Int. J. Syst. Evol. Microbiol.">
        <title>The Global Catalogue of Microorganisms (GCM) 10K type strain sequencing project: providing services to taxonomists for standard genome sequencing and annotation.</title>
        <authorList>
            <consortium name="The Broad Institute Genomics Platform"/>
            <consortium name="The Broad Institute Genome Sequencing Center for Infectious Disease"/>
            <person name="Wu L."/>
            <person name="Ma J."/>
        </authorList>
    </citation>
    <scope>NUCLEOTIDE SEQUENCE [LARGE SCALE GENOMIC DNA]</scope>
    <source>
        <strain evidence="2">TISTR 1906</strain>
    </source>
</reference>
<organism evidence="1 2">
    <name type="scientific">Comamonas terrae</name>
    <dbReference type="NCBI Taxonomy" id="673548"/>
    <lineage>
        <taxon>Bacteria</taxon>
        <taxon>Pseudomonadati</taxon>
        <taxon>Pseudomonadota</taxon>
        <taxon>Betaproteobacteria</taxon>
        <taxon>Burkholderiales</taxon>
        <taxon>Comamonadaceae</taxon>
        <taxon>Comamonas</taxon>
    </lineage>
</organism>
<proteinExistence type="predicted"/>
<keyword evidence="2" id="KW-1185">Reference proteome</keyword>
<evidence type="ECO:0000313" key="1">
    <source>
        <dbReference type="EMBL" id="MFD2753892.1"/>
    </source>
</evidence>
<accession>A0ABW5UNB8</accession>
<comment type="caution">
    <text evidence="1">The sequence shown here is derived from an EMBL/GenBank/DDBJ whole genome shotgun (WGS) entry which is preliminary data.</text>
</comment>
<dbReference type="EMBL" id="JBHUMV010000003">
    <property type="protein sequence ID" value="MFD2753892.1"/>
    <property type="molecule type" value="Genomic_DNA"/>
</dbReference>
<evidence type="ECO:0000313" key="2">
    <source>
        <dbReference type="Proteomes" id="UP001597463"/>
    </source>
</evidence>
<sequence>MNHTPAHLILAAHVRELAHRVRHERLEAALADWESRAGPLPAKPVLPSTPQELLEFSRAEKAESDFKKARSAFRTQWLDSHSALSFSRDALALLVQVADEIAPC</sequence>
<gene>
    <name evidence="1" type="ORF">ACFSW6_07305</name>
</gene>
<name>A0ABW5UNB8_9BURK</name>